<sequence>MSEKTNELYYCNKLYPEYNNNYEGFECTILEKENGYFINSLNTDIIKCSNSKCEKFTNESYSCDNHYNEVIVRYDNLYFCKKDKYISFPKTEMYIELKNINTNVIFPVHKTGNDIILLKIDKYSVTQQITNSDGICISKVDRKMDLDCSYNSIVYICQELSESCDNRCNLENPTKICNGYYYVEDKTNNTSGVISDYYLINNKIYSITNDNGNINFEKSDNKYGVFPFKYINNYEKLIEYNEYLSSSCTDSDFLIYNCEKEICYPINAYFRCGSNLFLCNINNCKIFENNNSICDYSINNNIEIPYIDDNSKLKLCIGNRNYGKMKEWKEIEKSESSVYILSRIYYSGDSFYSLGNFHLYITYFYGNIISWSNLSGNYYINYDDKNYLMICTPDNSSMNNAISICSNYSFSRGYMVNSLAKESNKLLYCIGNNVCEDFEAKYGYFFNDNNSDIIKCIDSHCEVIKQTSCQNHKYEIIKGITGNLYCNKNDEKYIGSINIENSLYYEVEDIDASSIYPNINNGSDIILLKINKYSAIQYISYDPIYITYNNTLTSDEIYAEKVYTCKSLTESCTFSKHECDPHNPNGLCDGYYLEDIDKNNKGNLYLCDREKFTCNKLDISKTKGYFISQRKDNENNYQYIKCDGKECELINLKNLNYKCNSVGELVFNGSYIYFCSNSNDEYLFDYNDYNDKEIIIENLNNNIFGAGETSDYIIVIQSNNKIIPKDMSVFNDNIYIIKYYLCEFSKNNNINSLKKYIMTGIFAFKKVIINEKEYYALIDDEEIQNGLTYELHDILLYYCAYDECSSTTGYLKYNNTKLVSCDSYGCKDKIDSYNCNGNDFQPYLNGNKINLCTNYGNSDNIIETVDGTKKVFVNYLENNRYSLLLTNANNNIIAYPEYSYYYLDLDDDGINELIYCPYSSCYMISYSGYFLANKSDLTNALIYCTSEDNDNISCSFSNIENSIFRNSHSNTLIVCLNSICYFTGKYINNICESYSSLISYQYCQTNNFLFDNINSNKYYSLENVNALSTFPKIEYGNDLILLKFEEYSITQVLTNAYGICIDYDYSLNDDCDNLLFKYICTDINKSCVRNSFLCDPIHPTSLCDGFYIVFQDKSNNNNFWYNTGVLYSCSNSSCEMLDTSVGYFKINDKNFINYIKFEYIKCDRERCTGINPGSYCSYIGELIKVDSDLYICTIHSGQTDENIKWNIDTNYSEYNILYNSNDNFFGYEENRDYVMIKLTSSSVILSDFPKLNNDNYVFKGTSYTINFNSNLIYKYNINGILATLSDSSYNEFERILIKSDFTNDLSSNESTINIYDCFDGDCIKTKGAIKYGKKNNILLINHTNSTSTKELSGCSSEYDVGNIWYDTGDSALKLCTKNNLKGVLETVSITKNSSNYIFNYYNDLCYTLYKVDNTQNIIGLSMRDENYIRDNTFYECTSSTTGSICCPSYIKGYVFNSESDASNNFIYCDDSTCERRSIDNGFLLSNKTNNNVILCESSNCHSYRSYRYECTNNNYKIIYNYSYKKFILCLNDVQISLENKFRYYELHNVDAKSVYPNIIQGNDTVLLEVNQYSIIQYNSPSGNSTICVNSTRLEDTNCGQSESIKYVYKSKSSCDISQNICDPKNPTAICNGLQYMNEVIYECNNNSCKNFNQKNIGYLKITNKNTYDNTYINCSNNQCKQLIITPESSIDCNVNVSEKFIIMNYTKNKSDGLLCINGNLINFSESYNLNKIIKSINRDITSTTNTFESKDKYKYELYSITKESILKLDTSKLQNNTYLFDKEPYLVTNYGNYNISFEKIELDGSYAFINDKTSYQYGIDVLLTDEELLNITNETIPNVRLYYCNKINCNLSTGYLIYKTEIENSYKTAECLYDFCDINYVVDKCNLGKDIYYKNANKKVFCVNPNNSENYDSETYNLYISNKKGTIFVQSTISGNYIYKNKVNVMKRMVCIGGSKGSTCELQIYDSGYYQYSVSSQSNEFIYCENVWDGSNSSSCSIVTEEYGYFTNTDLDVIKCVDSNCEIIPKSYSCKNHNNEVIFNSNTDTFSFCMNNKEYEFNNNEKYYKLTNINPEVIFPMVEKGEEYILLKIDKNSVTQYTSTLGICVYIDNTKVRSNNFIGAKPYTCMVCSSLDNPCYETITITETVVKIYLFVFIPSSIVLFLIFSFIIFYVKFKKEQIDINKSFFSNYISVVWNLL</sequence>
<protein>
    <recommendedName>
        <fullName evidence="4">Scaffoldin</fullName>
    </recommendedName>
</protein>
<feature type="transmembrane region" description="Helical" evidence="1">
    <location>
        <begin position="2148"/>
        <end position="2171"/>
    </location>
</feature>
<evidence type="ECO:0008006" key="4">
    <source>
        <dbReference type="Google" id="ProtNLM"/>
    </source>
</evidence>
<keyword evidence="1" id="KW-1133">Transmembrane helix</keyword>
<evidence type="ECO:0000313" key="2">
    <source>
        <dbReference type="EMBL" id="ORX80558.1"/>
    </source>
</evidence>
<accession>A0A1Y1X4I6</accession>
<keyword evidence="3" id="KW-1185">Reference proteome</keyword>
<name>A0A1Y1X4I6_9FUNG</name>
<dbReference type="Proteomes" id="UP000193944">
    <property type="component" value="Unassembled WGS sequence"/>
</dbReference>
<gene>
    <name evidence="2" type="ORF">BCR32DRAFT_293795</name>
</gene>
<evidence type="ECO:0000313" key="3">
    <source>
        <dbReference type="Proteomes" id="UP000193944"/>
    </source>
</evidence>
<evidence type="ECO:0000256" key="1">
    <source>
        <dbReference type="SAM" id="Phobius"/>
    </source>
</evidence>
<keyword evidence="1" id="KW-0472">Membrane</keyword>
<reference evidence="2 3" key="1">
    <citation type="submission" date="2016-08" db="EMBL/GenBank/DDBJ databases">
        <title>A Parts List for Fungal Cellulosomes Revealed by Comparative Genomics.</title>
        <authorList>
            <consortium name="DOE Joint Genome Institute"/>
            <person name="Haitjema C.H."/>
            <person name="Gilmore S.P."/>
            <person name="Henske J.K."/>
            <person name="Solomon K.V."/>
            <person name="De Groot R."/>
            <person name="Kuo A."/>
            <person name="Mondo S.J."/>
            <person name="Salamov A.A."/>
            <person name="Labutti K."/>
            <person name="Zhao Z."/>
            <person name="Chiniquy J."/>
            <person name="Barry K."/>
            <person name="Brewer H.M."/>
            <person name="Purvine S.O."/>
            <person name="Wright A.T."/>
            <person name="Boxma B."/>
            <person name="Van Alen T."/>
            <person name="Hackstein J.H."/>
            <person name="Baker S.E."/>
            <person name="Grigoriev I.V."/>
            <person name="O'Malley M.A."/>
        </authorList>
    </citation>
    <scope>NUCLEOTIDE SEQUENCE [LARGE SCALE GENOMIC DNA]</scope>
    <source>
        <strain evidence="2 3">S4</strain>
    </source>
</reference>
<reference evidence="2 3" key="2">
    <citation type="submission" date="2016-08" db="EMBL/GenBank/DDBJ databases">
        <title>Pervasive Adenine N6-methylation of Active Genes in Fungi.</title>
        <authorList>
            <consortium name="DOE Joint Genome Institute"/>
            <person name="Mondo S.J."/>
            <person name="Dannebaum R.O."/>
            <person name="Kuo R.C."/>
            <person name="Labutti K."/>
            <person name="Haridas S."/>
            <person name="Kuo A."/>
            <person name="Salamov A."/>
            <person name="Ahrendt S.R."/>
            <person name="Lipzen A."/>
            <person name="Sullivan W."/>
            <person name="Andreopoulos W.B."/>
            <person name="Clum A."/>
            <person name="Lindquist E."/>
            <person name="Daum C."/>
            <person name="Ramamoorthy G.K."/>
            <person name="Gryganskyi A."/>
            <person name="Culley D."/>
            <person name="Magnuson J.K."/>
            <person name="James T.Y."/>
            <person name="O'Malley M.A."/>
            <person name="Stajich J.E."/>
            <person name="Spatafora J.W."/>
            <person name="Visel A."/>
            <person name="Grigoriev I.V."/>
        </authorList>
    </citation>
    <scope>NUCLEOTIDE SEQUENCE [LARGE SCALE GENOMIC DNA]</scope>
    <source>
        <strain evidence="2 3">S4</strain>
    </source>
</reference>
<dbReference type="STRING" id="1754192.A0A1Y1X4I6"/>
<keyword evidence="1" id="KW-0812">Transmembrane</keyword>
<comment type="caution">
    <text evidence="2">The sequence shown here is derived from an EMBL/GenBank/DDBJ whole genome shotgun (WGS) entry which is preliminary data.</text>
</comment>
<proteinExistence type="predicted"/>
<organism evidence="2 3">
    <name type="scientific">Anaeromyces robustus</name>
    <dbReference type="NCBI Taxonomy" id="1754192"/>
    <lineage>
        <taxon>Eukaryota</taxon>
        <taxon>Fungi</taxon>
        <taxon>Fungi incertae sedis</taxon>
        <taxon>Chytridiomycota</taxon>
        <taxon>Chytridiomycota incertae sedis</taxon>
        <taxon>Neocallimastigomycetes</taxon>
        <taxon>Neocallimastigales</taxon>
        <taxon>Neocallimastigaceae</taxon>
        <taxon>Anaeromyces</taxon>
    </lineage>
</organism>
<dbReference type="EMBL" id="MCFG01000142">
    <property type="protein sequence ID" value="ORX80558.1"/>
    <property type="molecule type" value="Genomic_DNA"/>
</dbReference>